<dbReference type="SMART" id="SM00382">
    <property type="entry name" value="AAA"/>
    <property type="match status" value="1"/>
</dbReference>
<dbReference type="Proteomes" id="UP000244677">
    <property type="component" value="Chromosome"/>
</dbReference>
<evidence type="ECO:0000313" key="4">
    <source>
        <dbReference type="EMBL" id="AWG26246.1"/>
    </source>
</evidence>
<evidence type="ECO:0000259" key="3">
    <source>
        <dbReference type="PROSITE" id="PS50893"/>
    </source>
</evidence>
<dbReference type="Gene3D" id="3.40.50.300">
    <property type="entry name" value="P-loop containing nucleotide triphosphate hydrolases"/>
    <property type="match status" value="1"/>
</dbReference>
<keyword evidence="1" id="KW-0547">Nucleotide-binding</keyword>
<dbReference type="InterPro" id="IPR003439">
    <property type="entry name" value="ABC_transporter-like_ATP-bd"/>
</dbReference>
<dbReference type="Pfam" id="PF00005">
    <property type="entry name" value="ABC_tran"/>
    <property type="match status" value="1"/>
</dbReference>
<evidence type="ECO:0000313" key="5">
    <source>
        <dbReference type="Proteomes" id="UP000244677"/>
    </source>
</evidence>
<dbReference type="PANTHER" id="PTHR43158:SF1">
    <property type="entry name" value="ABC TRANSPORTER, ATP-BINDING PROTEIN"/>
    <property type="match status" value="1"/>
</dbReference>
<dbReference type="PANTHER" id="PTHR43158">
    <property type="entry name" value="SKFA PEPTIDE EXPORT ATP-BINDING PROTEIN SKFE"/>
    <property type="match status" value="1"/>
</dbReference>
<dbReference type="SUPFAM" id="SSF52540">
    <property type="entry name" value="P-loop containing nucleoside triphosphate hydrolases"/>
    <property type="match status" value="1"/>
</dbReference>
<reference evidence="4 5" key="1">
    <citation type="submission" date="2017-04" db="EMBL/GenBank/DDBJ databases">
        <title>Complete genome sequence of Flavobacterium kingsejong AJ004.</title>
        <authorList>
            <person name="Lee P.C."/>
        </authorList>
    </citation>
    <scope>NUCLEOTIDE SEQUENCE [LARGE SCALE GENOMIC DNA]</scope>
    <source>
        <strain evidence="4 5">AJ004</strain>
    </source>
</reference>
<dbReference type="GO" id="GO:0016887">
    <property type="term" value="F:ATP hydrolysis activity"/>
    <property type="evidence" value="ECO:0007669"/>
    <property type="project" value="InterPro"/>
</dbReference>
<dbReference type="AlphaFoldDB" id="A0A2S1LRH8"/>
<dbReference type="InterPro" id="IPR027417">
    <property type="entry name" value="P-loop_NTPase"/>
</dbReference>
<dbReference type="KEGG" id="fki:FK004_13915"/>
<dbReference type="EMBL" id="CP020919">
    <property type="protein sequence ID" value="AWG26246.1"/>
    <property type="molecule type" value="Genomic_DNA"/>
</dbReference>
<proteinExistence type="predicted"/>
<dbReference type="PROSITE" id="PS50893">
    <property type="entry name" value="ABC_TRANSPORTER_2"/>
    <property type="match status" value="1"/>
</dbReference>
<keyword evidence="2 4" id="KW-0067">ATP-binding</keyword>
<dbReference type="OrthoDB" id="9801987at2"/>
<organism evidence="4 5">
    <name type="scientific">Flavobacterium kingsejongi</name>
    <dbReference type="NCBI Taxonomy" id="1678728"/>
    <lineage>
        <taxon>Bacteria</taxon>
        <taxon>Pseudomonadati</taxon>
        <taxon>Bacteroidota</taxon>
        <taxon>Flavobacteriia</taxon>
        <taxon>Flavobacteriales</taxon>
        <taxon>Flavobacteriaceae</taxon>
        <taxon>Flavobacterium</taxon>
    </lineage>
</organism>
<feature type="domain" description="ABC transporter" evidence="3">
    <location>
        <begin position="4"/>
        <end position="220"/>
    </location>
</feature>
<name>A0A2S1LRH8_9FLAO</name>
<sequence length="221" mass="25285">MNLLEIENVHLSYGSKMVLQNISLDCKTGEIIGIFGRNGSGKSSLLKTIYGVQKAQSITLRYNSEILLPQSVIPQQKIAYLPQHSFLPKRKKVRDMIPLVYPDGKDQDLIFYAPGVHGFENRRIGELSLGQLRYFELLLIGHLNHDFLLLDEPFSMVEPLYKEAIKNTLLHLKESKGIVLTDHYYEDVLAVSDRNFLIKDHNKIVITDKNDLIRHAYLNAP</sequence>
<evidence type="ECO:0000256" key="2">
    <source>
        <dbReference type="ARBA" id="ARBA00022840"/>
    </source>
</evidence>
<dbReference type="InterPro" id="IPR003593">
    <property type="entry name" value="AAA+_ATPase"/>
</dbReference>
<evidence type="ECO:0000256" key="1">
    <source>
        <dbReference type="ARBA" id="ARBA00022741"/>
    </source>
</evidence>
<gene>
    <name evidence="4" type="ORF">FK004_13915</name>
</gene>
<protein>
    <submittedName>
        <fullName evidence="4">ABC transporter ATP-binding protein</fullName>
    </submittedName>
</protein>
<dbReference type="GO" id="GO:0005524">
    <property type="term" value="F:ATP binding"/>
    <property type="evidence" value="ECO:0007669"/>
    <property type="project" value="UniProtKB-KW"/>
</dbReference>
<keyword evidence="5" id="KW-1185">Reference proteome</keyword>
<dbReference type="RefSeq" id="WP_108737781.1">
    <property type="nucleotide sequence ID" value="NZ_CP020919.1"/>
</dbReference>
<accession>A0A2S1LRH8</accession>